<proteinExistence type="inferred from homology"/>
<dbReference type="EC" id="1.4.3.-" evidence="6"/>
<evidence type="ECO:0000256" key="4">
    <source>
        <dbReference type="ARBA" id="ARBA00048448"/>
    </source>
</evidence>
<evidence type="ECO:0000313" key="9">
    <source>
        <dbReference type="Proteomes" id="UP000286045"/>
    </source>
</evidence>
<protein>
    <recommendedName>
        <fullName evidence="6">Amine oxidase</fullName>
        <ecNumber evidence="6">1.4.3.-</ecNumber>
    </recommendedName>
</protein>
<feature type="domain" description="Amine oxidase" evidence="7">
    <location>
        <begin position="18"/>
        <end position="452"/>
    </location>
</feature>
<evidence type="ECO:0000256" key="5">
    <source>
        <dbReference type="PIRSR" id="PIRSR601613-1"/>
    </source>
</evidence>
<dbReference type="Pfam" id="PF01593">
    <property type="entry name" value="Amino_oxidase"/>
    <property type="match status" value="1"/>
</dbReference>
<keyword evidence="9" id="KW-1185">Reference proteome</keyword>
<reference evidence="8 9" key="1">
    <citation type="submission" date="2018-12" db="EMBL/GenBank/DDBJ databases">
        <title>Draft genome sequence of Xylaria grammica IHI A82.</title>
        <authorList>
            <person name="Buettner E."/>
            <person name="Kellner H."/>
        </authorList>
    </citation>
    <scope>NUCLEOTIDE SEQUENCE [LARGE SCALE GENOMIC DNA]</scope>
    <source>
        <strain evidence="8 9">IHI A82</strain>
    </source>
</reference>
<dbReference type="InterPro" id="IPR050703">
    <property type="entry name" value="Flavin_MAO"/>
</dbReference>
<organism evidence="8 9">
    <name type="scientific">Xylaria grammica</name>
    <dbReference type="NCBI Taxonomy" id="363999"/>
    <lineage>
        <taxon>Eukaryota</taxon>
        <taxon>Fungi</taxon>
        <taxon>Dikarya</taxon>
        <taxon>Ascomycota</taxon>
        <taxon>Pezizomycotina</taxon>
        <taxon>Sordariomycetes</taxon>
        <taxon>Xylariomycetidae</taxon>
        <taxon>Xylariales</taxon>
        <taxon>Xylariaceae</taxon>
        <taxon>Xylaria</taxon>
    </lineage>
</organism>
<comment type="catalytic activity">
    <reaction evidence="4">
        <text>a secondary aliphatic amine + O2 + H2O = a primary amine + an aldehyde + H2O2</text>
        <dbReference type="Rhea" id="RHEA:26414"/>
        <dbReference type="ChEBI" id="CHEBI:15377"/>
        <dbReference type="ChEBI" id="CHEBI:15379"/>
        <dbReference type="ChEBI" id="CHEBI:16240"/>
        <dbReference type="ChEBI" id="CHEBI:17478"/>
        <dbReference type="ChEBI" id="CHEBI:58855"/>
        <dbReference type="ChEBI" id="CHEBI:65296"/>
        <dbReference type="EC" id="1.4.3.4"/>
    </reaction>
</comment>
<dbReference type="PANTHER" id="PTHR43563">
    <property type="entry name" value="AMINE OXIDASE"/>
    <property type="match status" value="1"/>
</dbReference>
<evidence type="ECO:0000256" key="1">
    <source>
        <dbReference type="ARBA" id="ARBA00001974"/>
    </source>
</evidence>
<feature type="binding site" evidence="5">
    <location>
        <position position="345"/>
    </location>
    <ligand>
        <name>substrate</name>
    </ligand>
</feature>
<sequence length="457" mass="49217">MSPERGLATEVIVVGAGLSGLQAARSLVDVGIGTVVLEARSRVGGKTLSIPNKNAAGVADLGAEWLNDATQPRVYQLAARLGLECTDVKVQGDSILQGFDGALIRHNYGEQAPLPNGEDEVVKRIKETFEEEYSKVRLETFDDFPHDGITLEEFVRSRGGGSATLATVAVWTRVMLGCEPSDLSAAYFFIYCKSQGGLMKMRSAKVQGKYVTIKTGAQSLSEGLAKSLPSGAVRLNSAVELVTQKESGVEVRTTDGSVFTGRKIILAFSTPLYSKIAFVPPLPAAKASLVGSTKLGYYTKVLATYSKPWWREKGFSGASQSFVGPAAATRDTSEDSHSSFRLTSFIAGGPGEQWAQLAPAERREGVLAQFCHMFGSNDAYQPTEYIEQQWSSEEWSLGCPCPYTPPGVLTRVGDCLIEPFGHVHCIGTETAVDWKGYMEGALESGVRGADEVFKLLR</sequence>
<comment type="cofactor">
    <cofactor evidence="1 6">
        <name>FAD</name>
        <dbReference type="ChEBI" id="CHEBI:57692"/>
    </cofactor>
</comment>
<dbReference type="PANTHER" id="PTHR43563:SF14">
    <property type="entry name" value="AMINE OXIDASE"/>
    <property type="match status" value="1"/>
</dbReference>
<dbReference type="InterPro" id="IPR036188">
    <property type="entry name" value="FAD/NAD-bd_sf"/>
</dbReference>
<evidence type="ECO:0000256" key="3">
    <source>
        <dbReference type="ARBA" id="ARBA00023002"/>
    </source>
</evidence>
<dbReference type="GO" id="GO:0097621">
    <property type="term" value="F:monoamine oxidase activity"/>
    <property type="evidence" value="ECO:0007669"/>
    <property type="project" value="UniProtKB-EC"/>
</dbReference>
<evidence type="ECO:0000256" key="2">
    <source>
        <dbReference type="ARBA" id="ARBA00005995"/>
    </source>
</evidence>
<feature type="binding site" evidence="5">
    <location>
        <begin position="38"/>
        <end position="39"/>
    </location>
    <ligand>
        <name>FAD</name>
        <dbReference type="ChEBI" id="CHEBI:57692"/>
    </ligand>
</feature>
<dbReference type="InterPro" id="IPR001613">
    <property type="entry name" value="Flavin_amine_oxidase"/>
</dbReference>
<dbReference type="Gene3D" id="1.10.405.10">
    <property type="entry name" value="Guanine Nucleotide Dissociation Inhibitor, domain 1"/>
    <property type="match status" value="1"/>
</dbReference>
<dbReference type="SUPFAM" id="SSF54373">
    <property type="entry name" value="FAD-linked reductases, C-terminal domain"/>
    <property type="match status" value="1"/>
</dbReference>
<gene>
    <name evidence="8" type="ORF">EKO27_g5102</name>
</gene>
<accession>A0A439D6I8</accession>
<dbReference type="Gene3D" id="3.90.660.10">
    <property type="match status" value="1"/>
</dbReference>
<dbReference type="AlphaFoldDB" id="A0A439D6I8"/>
<evidence type="ECO:0000259" key="7">
    <source>
        <dbReference type="Pfam" id="PF01593"/>
    </source>
</evidence>
<evidence type="ECO:0000313" key="8">
    <source>
        <dbReference type="EMBL" id="RWA10009.1"/>
    </source>
</evidence>
<keyword evidence="6" id="KW-0285">Flavoprotein</keyword>
<evidence type="ECO:0000256" key="6">
    <source>
        <dbReference type="RuleBase" id="RU362067"/>
    </source>
</evidence>
<dbReference type="InterPro" id="IPR002937">
    <property type="entry name" value="Amino_oxidase"/>
</dbReference>
<dbReference type="STRING" id="363999.A0A439D6I8"/>
<dbReference type="Proteomes" id="UP000286045">
    <property type="component" value="Unassembled WGS sequence"/>
</dbReference>
<feature type="binding site" evidence="5">
    <location>
        <position position="19"/>
    </location>
    <ligand>
        <name>FAD</name>
        <dbReference type="ChEBI" id="CHEBI:57692"/>
    </ligand>
</feature>
<dbReference type="Gene3D" id="3.50.50.60">
    <property type="entry name" value="FAD/NAD(P)-binding domain"/>
    <property type="match status" value="1"/>
</dbReference>
<feature type="binding site" evidence="5">
    <location>
        <position position="429"/>
    </location>
    <ligand>
        <name>FAD</name>
        <dbReference type="ChEBI" id="CHEBI:57692"/>
    </ligand>
</feature>
<feature type="binding site" evidence="5">
    <location>
        <position position="239"/>
    </location>
    <ligand>
        <name>FAD</name>
        <dbReference type="ChEBI" id="CHEBI:57692"/>
    </ligand>
</feature>
<dbReference type="PRINTS" id="PR00757">
    <property type="entry name" value="AMINEOXDASEF"/>
</dbReference>
<keyword evidence="3 6" id="KW-0560">Oxidoreductase</keyword>
<dbReference type="SUPFAM" id="SSF51905">
    <property type="entry name" value="FAD/NAD(P)-binding domain"/>
    <property type="match status" value="1"/>
</dbReference>
<keyword evidence="6" id="KW-0274">FAD</keyword>
<name>A0A439D6I8_9PEZI</name>
<comment type="similarity">
    <text evidence="2 6">Belongs to the flavin monoamine oxidase family.</text>
</comment>
<dbReference type="EMBL" id="RYZI01000131">
    <property type="protein sequence ID" value="RWA10009.1"/>
    <property type="molecule type" value="Genomic_DNA"/>
</dbReference>
<comment type="caution">
    <text evidence="8">The sequence shown here is derived from an EMBL/GenBank/DDBJ whole genome shotgun (WGS) entry which is preliminary data.</text>
</comment>